<dbReference type="AlphaFoldDB" id="A0A235BTM7"/>
<evidence type="ECO:0000256" key="2">
    <source>
        <dbReference type="ARBA" id="ARBA00022448"/>
    </source>
</evidence>
<evidence type="ECO:0000313" key="5">
    <source>
        <dbReference type="Proteomes" id="UP000215215"/>
    </source>
</evidence>
<dbReference type="GO" id="GO:0042956">
    <property type="term" value="P:maltodextrin transmembrane transport"/>
    <property type="evidence" value="ECO:0007669"/>
    <property type="project" value="TreeGrafter"/>
</dbReference>
<dbReference type="EMBL" id="NOZQ01000110">
    <property type="protein sequence ID" value="OYD15571.1"/>
    <property type="molecule type" value="Genomic_DNA"/>
</dbReference>
<accession>A0A235BTM7</accession>
<dbReference type="GO" id="GO:1901982">
    <property type="term" value="F:maltose binding"/>
    <property type="evidence" value="ECO:0007669"/>
    <property type="project" value="TreeGrafter"/>
</dbReference>
<dbReference type="InterPro" id="IPR006059">
    <property type="entry name" value="SBP"/>
</dbReference>
<dbReference type="PANTHER" id="PTHR30061">
    <property type="entry name" value="MALTOSE-BINDING PERIPLASMIC PROTEIN"/>
    <property type="match status" value="1"/>
</dbReference>
<proteinExistence type="inferred from homology"/>
<dbReference type="Proteomes" id="UP000215215">
    <property type="component" value="Unassembled WGS sequence"/>
</dbReference>
<sequence>MRTFFSNPFAALLLIVGGGGLIWLLITPYAFRASDVEDGRVKVTMWYMTGAKEEKPEVVKAFNESQDSILIVASAIPWREHERKILTTILGGGPPDIISQVGSVAKWATRGALIPLNEFIEEDSFDISVFFPALVQEMSYEDKIYGIPTATACYCLFYNKDIVGDTPPPRTWNELVTLSERFSTYDSHGRMTKAGFIPNYGNFPAAMFYSLELGAEFLSEDGKRVKLCTSSVIESLEWTVNFYEKFGLRNLSALVASFSTGEQHGFIKGNVVYAILDNTFGDQIRMYAPEMNYGVALIPTHPGSESVTSAGAWWFAIPKGAKHPEEVWEFFKFVSSKDAQLTLFLEEKEEKLLPSNRLVYKDSTFLKYPNIRIYKKQMENATSPTFTPFAHDAFWREYTNAVEKVIHNIASPEDALREAEKNIQNELDKAMIYDEYVKKHIK</sequence>
<reference evidence="4 5" key="1">
    <citation type="submission" date="2017-07" db="EMBL/GenBank/DDBJ databases">
        <title>Recovery of genomes from metagenomes via a dereplication, aggregation, and scoring strategy.</title>
        <authorList>
            <person name="Sieber C.M."/>
            <person name="Probst A.J."/>
            <person name="Sharrar A."/>
            <person name="Thomas B.C."/>
            <person name="Hess M."/>
            <person name="Tringe S.G."/>
            <person name="Banfield J.F."/>
        </authorList>
    </citation>
    <scope>NUCLEOTIDE SEQUENCE [LARGE SCALE GENOMIC DNA]</scope>
    <source>
        <strain evidence="4">JGI_Cruoil_03_44_89</strain>
    </source>
</reference>
<name>A0A235BTM7_UNCW3</name>
<dbReference type="GO" id="GO:0015768">
    <property type="term" value="P:maltose transport"/>
    <property type="evidence" value="ECO:0007669"/>
    <property type="project" value="TreeGrafter"/>
</dbReference>
<dbReference type="GO" id="GO:0055052">
    <property type="term" value="C:ATP-binding cassette (ABC) transporter complex, substrate-binding subunit-containing"/>
    <property type="evidence" value="ECO:0007669"/>
    <property type="project" value="TreeGrafter"/>
</dbReference>
<evidence type="ECO:0000256" key="3">
    <source>
        <dbReference type="ARBA" id="ARBA00022729"/>
    </source>
</evidence>
<evidence type="ECO:0008006" key="6">
    <source>
        <dbReference type="Google" id="ProtNLM"/>
    </source>
</evidence>
<dbReference type="Pfam" id="PF01547">
    <property type="entry name" value="SBP_bac_1"/>
    <property type="match status" value="1"/>
</dbReference>
<gene>
    <name evidence="4" type="ORF">CH333_05445</name>
</gene>
<dbReference type="SUPFAM" id="SSF53850">
    <property type="entry name" value="Periplasmic binding protein-like II"/>
    <property type="match status" value="1"/>
</dbReference>
<dbReference type="Gene3D" id="3.40.190.10">
    <property type="entry name" value="Periplasmic binding protein-like II"/>
    <property type="match status" value="1"/>
</dbReference>
<protein>
    <recommendedName>
        <fullName evidence="6">ABC transporter substrate-binding protein</fullName>
    </recommendedName>
</protein>
<comment type="caution">
    <text evidence="4">The sequence shown here is derived from an EMBL/GenBank/DDBJ whole genome shotgun (WGS) entry which is preliminary data.</text>
</comment>
<organism evidence="4 5">
    <name type="scientific">candidate division WOR-3 bacterium JGI_Cruoil_03_44_89</name>
    <dbReference type="NCBI Taxonomy" id="1973748"/>
    <lineage>
        <taxon>Bacteria</taxon>
        <taxon>Bacteria division WOR-3</taxon>
    </lineage>
</organism>
<evidence type="ECO:0000313" key="4">
    <source>
        <dbReference type="EMBL" id="OYD15571.1"/>
    </source>
</evidence>
<keyword evidence="2" id="KW-0813">Transport</keyword>
<keyword evidence="3" id="KW-0732">Signal</keyword>
<comment type="similarity">
    <text evidence="1">Belongs to the bacterial solute-binding protein 1 family.</text>
</comment>
<dbReference type="PANTHER" id="PTHR30061:SF50">
    <property type="entry name" value="MALTOSE_MALTODEXTRIN-BINDING PERIPLASMIC PROTEIN"/>
    <property type="match status" value="1"/>
</dbReference>
<evidence type="ECO:0000256" key="1">
    <source>
        <dbReference type="ARBA" id="ARBA00008520"/>
    </source>
</evidence>